<dbReference type="Pfam" id="PF19055">
    <property type="entry name" value="ABC2_membrane_7"/>
    <property type="match status" value="2"/>
</dbReference>
<dbReference type="PANTHER" id="PTHR48041">
    <property type="entry name" value="ABC TRANSPORTER G FAMILY MEMBER 28"/>
    <property type="match status" value="1"/>
</dbReference>
<evidence type="ECO:0000256" key="3">
    <source>
        <dbReference type="ARBA" id="ARBA00022692"/>
    </source>
</evidence>
<dbReference type="SMART" id="SM00382">
    <property type="entry name" value="AAA"/>
    <property type="match status" value="1"/>
</dbReference>
<evidence type="ECO:0000256" key="1">
    <source>
        <dbReference type="ARBA" id="ARBA00004141"/>
    </source>
</evidence>
<dbReference type="InterPro" id="IPR050352">
    <property type="entry name" value="ABCG_transporters"/>
</dbReference>
<keyword evidence="11" id="KW-1185">Reference proteome</keyword>
<accession>A0A6G1HGH3</accession>
<keyword evidence="2" id="KW-0813">Transport</keyword>
<keyword evidence="5" id="KW-0067">ATP-binding</keyword>
<reference evidence="10" key="1">
    <citation type="journal article" date="2020" name="Stud. Mycol.">
        <title>101 Dothideomycetes genomes: a test case for predicting lifestyles and emergence of pathogens.</title>
        <authorList>
            <person name="Haridas S."/>
            <person name="Albert R."/>
            <person name="Binder M."/>
            <person name="Bloem J."/>
            <person name="Labutti K."/>
            <person name="Salamov A."/>
            <person name="Andreopoulos B."/>
            <person name="Baker S."/>
            <person name="Barry K."/>
            <person name="Bills G."/>
            <person name="Bluhm B."/>
            <person name="Cannon C."/>
            <person name="Castanera R."/>
            <person name="Culley D."/>
            <person name="Daum C."/>
            <person name="Ezra D."/>
            <person name="Gonzalez J."/>
            <person name="Henrissat B."/>
            <person name="Kuo A."/>
            <person name="Liang C."/>
            <person name="Lipzen A."/>
            <person name="Lutzoni F."/>
            <person name="Magnuson J."/>
            <person name="Mondo S."/>
            <person name="Nolan M."/>
            <person name="Ohm R."/>
            <person name="Pangilinan J."/>
            <person name="Park H.-J."/>
            <person name="Ramirez L."/>
            <person name="Alfaro M."/>
            <person name="Sun H."/>
            <person name="Tritt A."/>
            <person name="Yoshinaga Y."/>
            <person name="Zwiers L.-H."/>
            <person name="Turgeon B."/>
            <person name="Goodwin S."/>
            <person name="Spatafora J."/>
            <person name="Crous P."/>
            <person name="Grigoriev I."/>
        </authorList>
    </citation>
    <scope>NUCLEOTIDE SEQUENCE</scope>
    <source>
        <strain evidence="10">CBS 113979</strain>
    </source>
</reference>
<dbReference type="InterPro" id="IPR003439">
    <property type="entry name" value="ABC_transporter-like_ATP-bd"/>
</dbReference>
<dbReference type="PANTHER" id="PTHR48041:SF91">
    <property type="entry name" value="ABC TRANSPORTER G FAMILY MEMBER 28"/>
    <property type="match status" value="1"/>
</dbReference>
<feature type="transmembrane region" description="Helical" evidence="8">
    <location>
        <begin position="598"/>
        <end position="618"/>
    </location>
</feature>
<feature type="domain" description="ABC transporter" evidence="9">
    <location>
        <begin position="221"/>
        <end position="460"/>
    </location>
</feature>
<dbReference type="CDD" id="cd03213">
    <property type="entry name" value="ABCG_EPDR"/>
    <property type="match status" value="1"/>
</dbReference>
<comment type="subcellular location">
    <subcellularLocation>
        <location evidence="1">Membrane</location>
        <topology evidence="1">Multi-pass membrane protein</topology>
    </subcellularLocation>
</comment>
<name>A0A6G1HGH3_9PEZI</name>
<dbReference type="InterPro" id="IPR003593">
    <property type="entry name" value="AAA+_ATPase"/>
</dbReference>
<dbReference type="PROSITE" id="PS50893">
    <property type="entry name" value="ABC_TRANSPORTER_2"/>
    <property type="match status" value="1"/>
</dbReference>
<keyword evidence="4" id="KW-0547">Nucleotide-binding</keyword>
<feature type="transmembrane region" description="Helical" evidence="8">
    <location>
        <begin position="678"/>
        <end position="699"/>
    </location>
</feature>
<dbReference type="EMBL" id="ML977137">
    <property type="protein sequence ID" value="KAF1992167.1"/>
    <property type="molecule type" value="Genomic_DNA"/>
</dbReference>
<gene>
    <name evidence="10" type="ORF">K402DRAFT_253</name>
</gene>
<keyword evidence="7 8" id="KW-0472">Membrane</keyword>
<feature type="transmembrane region" description="Helical" evidence="8">
    <location>
        <begin position="706"/>
        <end position="725"/>
    </location>
</feature>
<protein>
    <submittedName>
        <fullName evidence="10">ABC transporter-like protein</fullName>
    </submittedName>
</protein>
<dbReference type="GO" id="GO:0016020">
    <property type="term" value="C:membrane"/>
    <property type="evidence" value="ECO:0007669"/>
    <property type="project" value="UniProtKB-SubCell"/>
</dbReference>
<evidence type="ECO:0000256" key="4">
    <source>
        <dbReference type="ARBA" id="ARBA00022741"/>
    </source>
</evidence>
<evidence type="ECO:0000256" key="2">
    <source>
        <dbReference type="ARBA" id="ARBA00022448"/>
    </source>
</evidence>
<dbReference type="GO" id="GO:0140359">
    <property type="term" value="F:ABC-type transporter activity"/>
    <property type="evidence" value="ECO:0007669"/>
    <property type="project" value="InterPro"/>
</dbReference>
<dbReference type="InterPro" id="IPR043926">
    <property type="entry name" value="ABCG_dom"/>
</dbReference>
<dbReference type="Proteomes" id="UP000800041">
    <property type="component" value="Unassembled WGS sequence"/>
</dbReference>
<keyword evidence="3 8" id="KW-0812">Transmembrane</keyword>
<evidence type="ECO:0000313" key="10">
    <source>
        <dbReference type="EMBL" id="KAF1992167.1"/>
    </source>
</evidence>
<evidence type="ECO:0000256" key="7">
    <source>
        <dbReference type="ARBA" id="ARBA00023136"/>
    </source>
</evidence>
<dbReference type="OrthoDB" id="66620at2759"/>
<dbReference type="Gene3D" id="3.40.50.300">
    <property type="entry name" value="P-loop containing nucleotide triphosphate hydrolases"/>
    <property type="match status" value="1"/>
</dbReference>
<dbReference type="AlphaFoldDB" id="A0A6G1HGH3"/>
<feature type="transmembrane region" description="Helical" evidence="8">
    <location>
        <begin position="639"/>
        <end position="666"/>
    </location>
</feature>
<evidence type="ECO:0000256" key="5">
    <source>
        <dbReference type="ARBA" id="ARBA00022840"/>
    </source>
</evidence>
<dbReference type="PROSITE" id="PS00211">
    <property type="entry name" value="ABC_TRANSPORTER_1"/>
    <property type="match status" value="1"/>
</dbReference>
<evidence type="ECO:0000313" key="11">
    <source>
        <dbReference type="Proteomes" id="UP000800041"/>
    </source>
</evidence>
<feature type="transmembrane region" description="Helical" evidence="8">
    <location>
        <begin position="781"/>
        <end position="802"/>
    </location>
</feature>
<keyword evidence="6 8" id="KW-1133">Transmembrane helix</keyword>
<evidence type="ECO:0000256" key="8">
    <source>
        <dbReference type="SAM" id="Phobius"/>
    </source>
</evidence>
<dbReference type="Pfam" id="PF00005">
    <property type="entry name" value="ABC_tran"/>
    <property type="match status" value="1"/>
</dbReference>
<dbReference type="GO" id="GO:0005524">
    <property type="term" value="F:ATP binding"/>
    <property type="evidence" value="ECO:0007669"/>
    <property type="project" value="UniProtKB-KW"/>
</dbReference>
<dbReference type="FunFam" id="3.40.50.300:FF:000367">
    <property type="entry name" value="ABC transporter G family member 24"/>
    <property type="match status" value="1"/>
</dbReference>
<feature type="transmembrane region" description="Helical" evidence="8">
    <location>
        <begin position="93"/>
        <end position="115"/>
    </location>
</feature>
<organism evidence="10 11">
    <name type="scientific">Aulographum hederae CBS 113979</name>
    <dbReference type="NCBI Taxonomy" id="1176131"/>
    <lineage>
        <taxon>Eukaryota</taxon>
        <taxon>Fungi</taxon>
        <taxon>Dikarya</taxon>
        <taxon>Ascomycota</taxon>
        <taxon>Pezizomycotina</taxon>
        <taxon>Dothideomycetes</taxon>
        <taxon>Pleosporomycetidae</taxon>
        <taxon>Aulographales</taxon>
        <taxon>Aulographaceae</taxon>
    </lineage>
</organism>
<feature type="transmembrane region" description="Helical" evidence="8">
    <location>
        <begin position="552"/>
        <end position="570"/>
    </location>
</feature>
<dbReference type="GO" id="GO:0016887">
    <property type="term" value="F:ATP hydrolysis activity"/>
    <property type="evidence" value="ECO:0007669"/>
    <property type="project" value="InterPro"/>
</dbReference>
<dbReference type="InterPro" id="IPR017871">
    <property type="entry name" value="ABC_transporter-like_CS"/>
</dbReference>
<dbReference type="InterPro" id="IPR027417">
    <property type="entry name" value="P-loop_NTPase"/>
</dbReference>
<sequence>MLLLGPNNTINALPQYCTPLLPCLHARLGQKSCGAPMGPFEPYVCKRGYYCPPGGKEMIICPSRSYCPEGSVAPLRCSAGSVCKEGSIKSNTWLPLAFLIIIDLALIAAIMLHWLRKRLASSRTAGGEKVMSFMNRARNGASGYKSLDDDMIALVEPRITQIHRQPTGFVAAMEDFTYQPETLYESRSGKIEEEVADTEELRAFINSLRRCIDGSQFGLSFAFADLGFHPKGAAKPVLCGITGEIKRGSLVGVLGGSGAGKSTFVNVLMGKQINTGGTVIVNGTVGKVAQYKKIIGYVPQDDVVLPELTVKENILHSARIRLPSNWSDDDIHKHVDALIACLELSHVKDSLVGSTARPVISGGQRKRVSIGMELAAAPMALFLDEPTSGLDATSAGHIMNILKVLSRLGITVVTIIHQPRKEIFETIDDLILLANGRLIYQGRESDAPTFFERAGFIFPEHANPADTIMDIITGQGRPYKRVGDTSKEALIEHWQSISQNRREELTTRPGSTTEENTALRRSIRRRGAPLHRQIYFCLSRSLLQQYRLKSSWWFEMGIASLGGFLIGLALNSKSGAIFVGLYRDNYEILSSALDYQTIPIMALLVAISIGLIASSPSVKMFGEEKLIYWREAASGHNRLAYYLGKVISTLPRILMGCLHFSTFFMLLATPRISWPRAFAANVLYFYCIYGLASICSMVTRREDGPLIATMAGLIVGILSGMAPQLSQVAKWHMTWLWRASPGVWIGEVYFSEDILPLGDLYQIEDAARVTGMVLDRYAMDLAILLVIGTVYRIIAFAELVLVKRHKQK</sequence>
<proteinExistence type="predicted"/>
<evidence type="ECO:0000259" key="9">
    <source>
        <dbReference type="PROSITE" id="PS50893"/>
    </source>
</evidence>
<dbReference type="SUPFAM" id="SSF52540">
    <property type="entry name" value="P-loop containing nucleoside triphosphate hydrolases"/>
    <property type="match status" value="1"/>
</dbReference>
<evidence type="ECO:0000256" key="6">
    <source>
        <dbReference type="ARBA" id="ARBA00022989"/>
    </source>
</evidence>